<evidence type="ECO:0000313" key="2">
    <source>
        <dbReference type="Proteomes" id="UP000001845"/>
    </source>
</evidence>
<reference evidence="1 2" key="3">
    <citation type="journal article" date="2011" name="J. Bacteriol.">
        <title>Genome sequences of Mycoplasma alligatoris A21JP2T and Mycoplasma crocodyli MP145T.</title>
        <authorList>
            <person name="Brown D.R."/>
            <person name="Farmerie W.G."/>
            <person name="May M."/>
            <person name="Benders G.A."/>
            <person name="Durkin A.S."/>
            <person name="Hlavinka K."/>
            <person name="Hostetler J."/>
            <person name="Jackson J."/>
            <person name="Johnson J."/>
            <person name="Miller R.H."/>
            <person name="Paralanov V."/>
            <person name="Radune D."/>
            <person name="Szczypinski B."/>
            <person name="Glass J.I."/>
        </authorList>
    </citation>
    <scope>NUCLEOTIDE SEQUENCE [LARGE SCALE GENOMIC DNA]</scope>
    <source>
        <strain evidence="2">ATCC 51981 / MP145</strain>
    </source>
</reference>
<proteinExistence type="predicted"/>
<protein>
    <submittedName>
        <fullName evidence="1">Putative lipoprotein</fullName>
    </submittedName>
</protein>
<name>D5E4N4_MYCCM</name>
<dbReference type="Proteomes" id="UP000001845">
    <property type="component" value="Chromosome"/>
</dbReference>
<reference key="2">
    <citation type="submission" date="2010-03" db="EMBL/GenBank/DDBJ databases">
        <authorList>
            <person name="Ma Z."/>
            <person name="Wang X."/>
            <person name="Liu H."/>
        </authorList>
    </citation>
    <scope>NUCLEOTIDE SEQUENCE</scope>
    <source>
        <strain>MP145</strain>
    </source>
</reference>
<dbReference type="EMBL" id="CP001991">
    <property type="protein sequence ID" value="ADE19442.1"/>
    <property type="molecule type" value="Genomic_DNA"/>
</dbReference>
<keyword evidence="2" id="KW-1185">Reference proteome</keyword>
<accession>D5E4N4</accession>
<organism evidence="1 2">
    <name type="scientific">Mycoplasma crocodyli (strain ATCC 51981 / MP145)</name>
    <dbReference type="NCBI Taxonomy" id="512564"/>
    <lineage>
        <taxon>Bacteria</taxon>
        <taxon>Bacillati</taxon>
        <taxon>Mycoplasmatota</taxon>
        <taxon>Mollicutes</taxon>
        <taxon>Mycoplasmataceae</taxon>
        <taxon>Mycoplasma</taxon>
    </lineage>
</organism>
<gene>
    <name evidence="1" type="ordered locus">MCRO_0043</name>
</gene>
<dbReference type="RefSeq" id="WP_013054219.1">
    <property type="nucleotide sequence ID" value="NC_014014.1"/>
</dbReference>
<sequence length="244" mass="27207">MKIKKIILGSLILSSIIGLGTVSISCGQPNDKRVDALITEAQSLGEKANPILEELKEQKKQIDIYDNLTKNEKKLVDSVILAIYDGTIFDMLLDGLEKTITTYNGSNFLDIYNKSLDDVAIKLGAKSFHELVTVAVSLIDNVVDSEIENNNNGIKTKDIDDLFDGFSDGTNFKELEDVLKNLKVEELTEISKTIKPIFDTLKTVIRAQVETIKEEAKKKGLSKTFNETVKNKLNVLEKELNKVK</sequence>
<dbReference type="AlphaFoldDB" id="D5E4N4"/>
<dbReference type="STRING" id="512564.MCRO_0043"/>
<dbReference type="HOGENOM" id="CLU_1137048_0_0_14"/>
<evidence type="ECO:0000313" key="1">
    <source>
        <dbReference type="EMBL" id="ADE19442.1"/>
    </source>
</evidence>
<dbReference type="KEGG" id="mcd:MCRO_0043"/>
<keyword evidence="1" id="KW-0449">Lipoprotein</keyword>
<reference evidence="2" key="1">
    <citation type="submission" date="2010-03" db="EMBL/GenBank/DDBJ databases">
        <title>The complete genome of Mycoplasma crocodyli MP145.</title>
        <authorList>
            <person name="Glass J.I."/>
            <person name="Durkin A.S."/>
            <person name="Hostetler J."/>
            <person name="Jackson J."/>
            <person name="Johnson J."/>
            <person name="May M.A."/>
            <person name="Paralanov V."/>
            <person name="Radune D."/>
            <person name="Szczypinski B."/>
            <person name="Brown D.R."/>
        </authorList>
    </citation>
    <scope>NUCLEOTIDE SEQUENCE [LARGE SCALE GENOMIC DNA]</scope>
    <source>
        <strain evidence="2">ATCC 51981 / MP145</strain>
    </source>
</reference>
<dbReference type="PROSITE" id="PS51257">
    <property type="entry name" value="PROKAR_LIPOPROTEIN"/>
    <property type="match status" value="1"/>
</dbReference>